<evidence type="ECO:0000313" key="4">
    <source>
        <dbReference type="RefSeq" id="XP_017769981.1"/>
    </source>
</evidence>
<gene>
    <name evidence="4" type="primary">LOC108557817</name>
</gene>
<keyword evidence="2" id="KW-0732">Signal</keyword>
<organism evidence="3 4">
    <name type="scientific">Nicrophorus vespilloides</name>
    <name type="common">Boreal carrion beetle</name>
    <dbReference type="NCBI Taxonomy" id="110193"/>
    <lineage>
        <taxon>Eukaryota</taxon>
        <taxon>Metazoa</taxon>
        <taxon>Ecdysozoa</taxon>
        <taxon>Arthropoda</taxon>
        <taxon>Hexapoda</taxon>
        <taxon>Insecta</taxon>
        <taxon>Pterygota</taxon>
        <taxon>Neoptera</taxon>
        <taxon>Endopterygota</taxon>
        <taxon>Coleoptera</taxon>
        <taxon>Polyphaga</taxon>
        <taxon>Staphyliniformia</taxon>
        <taxon>Silphidae</taxon>
        <taxon>Nicrophorinae</taxon>
        <taxon>Nicrophorus</taxon>
    </lineage>
</organism>
<evidence type="ECO:0000256" key="1">
    <source>
        <dbReference type="SAM" id="MobiDB-lite"/>
    </source>
</evidence>
<evidence type="ECO:0000313" key="3">
    <source>
        <dbReference type="Proteomes" id="UP000695000"/>
    </source>
</evidence>
<dbReference type="RefSeq" id="XP_017769981.1">
    <property type="nucleotide sequence ID" value="XM_017914492.1"/>
</dbReference>
<evidence type="ECO:0000256" key="2">
    <source>
        <dbReference type="SAM" id="SignalP"/>
    </source>
</evidence>
<reference evidence="4" key="1">
    <citation type="submission" date="2025-08" db="UniProtKB">
        <authorList>
            <consortium name="RefSeq"/>
        </authorList>
    </citation>
    <scope>IDENTIFICATION</scope>
    <source>
        <tissue evidence="4">Whole Larva</tissue>
    </source>
</reference>
<feature type="chain" id="PRO_5047080345" evidence="2">
    <location>
        <begin position="17"/>
        <end position="123"/>
    </location>
</feature>
<keyword evidence="3" id="KW-1185">Reference proteome</keyword>
<feature type="compositionally biased region" description="Pro residues" evidence="1">
    <location>
        <begin position="51"/>
        <end position="64"/>
    </location>
</feature>
<dbReference type="PROSITE" id="PS51257">
    <property type="entry name" value="PROKAR_LIPOPROTEIN"/>
    <property type="match status" value="1"/>
</dbReference>
<accession>A0ABM1M5Y1</accession>
<dbReference type="Proteomes" id="UP000695000">
    <property type="component" value="Unplaced"/>
</dbReference>
<feature type="signal peptide" evidence="2">
    <location>
        <begin position="1"/>
        <end position="16"/>
    </location>
</feature>
<feature type="compositionally biased region" description="Polar residues" evidence="1">
    <location>
        <begin position="65"/>
        <end position="84"/>
    </location>
</feature>
<protein>
    <submittedName>
        <fullName evidence="4">Uncharacterized protein LOC108557817</fullName>
    </submittedName>
</protein>
<name>A0ABM1M5Y1_NICVS</name>
<feature type="region of interest" description="Disordered" evidence="1">
    <location>
        <begin position="48"/>
        <end position="123"/>
    </location>
</feature>
<sequence>MIRQLVFVGLIAFVACYPYNDGNPEELDAFERQDEQVFRQRRFVSQVNRPRPGPVWSPPIPRPQGPQTSVNPSIRTDKAGTTNVGVDINHKRPGAEINAHIDQNVRGPGKSSKPNWHVEATID</sequence>
<dbReference type="GeneID" id="108557817"/>
<proteinExistence type="predicted"/>